<feature type="region of interest" description="Disordered" evidence="1">
    <location>
        <begin position="38"/>
        <end position="57"/>
    </location>
</feature>
<keyword evidence="3" id="KW-1185">Reference proteome</keyword>
<comment type="caution">
    <text evidence="2">The sequence shown here is derived from an EMBL/GenBank/DDBJ whole genome shotgun (WGS) entry which is preliminary data.</text>
</comment>
<name>A0A0X3UYG9_9ACTN</name>
<evidence type="ECO:0000313" key="3">
    <source>
        <dbReference type="Proteomes" id="UP000053923"/>
    </source>
</evidence>
<accession>A0A0X3UYG9</accession>
<sequence length="108" mass="11900">MVTVRLVRVHGEALGAAARGTELRLGTPAHDLAHVLPERTARDAPVERAPVPPPKDSDCRYYRASGELLVSVDHFRLCFDDEERLVAKDVIPRAGLSQCPSPTEEFAR</sequence>
<evidence type="ECO:0000256" key="1">
    <source>
        <dbReference type="SAM" id="MobiDB-lite"/>
    </source>
</evidence>
<organism evidence="2 3">
    <name type="scientific">Streptomyces regalis</name>
    <dbReference type="NCBI Taxonomy" id="68262"/>
    <lineage>
        <taxon>Bacteria</taxon>
        <taxon>Bacillati</taxon>
        <taxon>Actinomycetota</taxon>
        <taxon>Actinomycetes</taxon>
        <taxon>Kitasatosporales</taxon>
        <taxon>Streptomycetaceae</taxon>
        <taxon>Streptomyces</taxon>
    </lineage>
</organism>
<dbReference type="RefSeq" id="WP_062703693.1">
    <property type="nucleotide sequence ID" value="NZ_LLZG01000121.1"/>
</dbReference>
<proteinExistence type="predicted"/>
<dbReference type="Proteomes" id="UP000053923">
    <property type="component" value="Unassembled WGS sequence"/>
</dbReference>
<dbReference type="EMBL" id="LLZG01000121">
    <property type="protein sequence ID" value="KUL37524.1"/>
    <property type="molecule type" value="Genomic_DNA"/>
</dbReference>
<protein>
    <submittedName>
        <fullName evidence="2">Uncharacterized protein</fullName>
    </submittedName>
</protein>
<evidence type="ECO:0000313" key="2">
    <source>
        <dbReference type="EMBL" id="KUL37524.1"/>
    </source>
</evidence>
<reference evidence="3" key="1">
    <citation type="submission" date="2015-10" db="EMBL/GenBank/DDBJ databases">
        <authorList>
            <person name="Ju K.-S."/>
            <person name="Doroghazi J.R."/>
            <person name="Metcalf W.W."/>
        </authorList>
    </citation>
    <scope>NUCLEOTIDE SEQUENCE [LARGE SCALE GENOMIC DNA]</scope>
    <source>
        <strain evidence="3">NRRL 3151</strain>
    </source>
</reference>
<gene>
    <name evidence="2" type="ORF">ADL12_18050</name>
</gene>
<dbReference type="AlphaFoldDB" id="A0A0X3UYG9"/>